<reference evidence="2" key="2">
    <citation type="submission" date="2020-09" db="EMBL/GenBank/DDBJ databases">
        <authorList>
            <person name="Sun Q."/>
            <person name="Zhou Y."/>
        </authorList>
    </citation>
    <scope>NUCLEOTIDE SEQUENCE</scope>
    <source>
        <strain evidence="2">CGMCC 1.15254</strain>
    </source>
</reference>
<gene>
    <name evidence="2" type="ORF">GCM10011332_00440</name>
</gene>
<dbReference type="AlphaFoldDB" id="A0A917BM43"/>
<reference evidence="2" key="1">
    <citation type="journal article" date="2014" name="Int. J. Syst. Evol. Microbiol.">
        <title>Complete genome sequence of Corynebacterium casei LMG S-19264T (=DSM 44701T), isolated from a smear-ripened cheese.</title>
        <authorList>
            <consortium name="US DOE Joint Genome Institute (JGI-PGF)"/>
            <person name="Walter F."/>
            <person name="Albersmeier A."/>
            <person name="Kalinowski J."/>
            <person name="Ruckert C."/>
        </authorList>
    </citation>
    <scope>NUCLEOTIDE SEQUENCE</scope>
    <source>
        <strain evidence="2">CGMCC 1.15254</strain>
    </source>
</reference>
<dbReference type="RefSeq" id="WP_188659734.1">
    <property type="nucleotide sequence ID" value="NZ_BMHV01000001.1"/>
</dbReference>
<dbReference type="InterPro" id="IPR022742">
    <property type="entry name" value="Hydrolase_4"/>
</dbReference>
<dbReference type="Proteomes" id="UP000632498">
    <property type="component" value="Unassembled WGS sequence"/>
</dbReference>
<dbReference type="InterPro" id="IPR029058">
    <property type="entry name" value="AB_hydrolase_fold"/>
</dbReference>
<sequence length="761" mass="87186">MQHFSPPDINPQTYGWSVRAFSTVKRMLGVNIKLHAGRNQVEQGHIFLFNHFARFETFIPQYLIYQEQKAYCRSVAAAEFFSGDERFTNYLHAVGALPNNMPNLLSVLAKDILRGRKVIIFPEGGMIKDKKIMSAQGDYSVFSPTALERRKHHSGAARLALVLDQFKQAVHCAHQRNDHDLLEHWVEEIGLDSVETLLERCHEPTRIVPSNITFYPIRITENFLKNSVERLTGKLPKKYAEELLIEGNLMLKDTDMDIRMGKPIEMAQFWTWWEKIVVRQAVEDITGLNDLFAMGPQSEQFLKRLAGTRLRHKTEQVRDQIMEDMYRLVTVNLSHIASALILEFLDRGTDTLPQSDFLHVLYLAARYVSHEQGIHLHRSLLYAETYRNLRDGHCEEIKQFLTSAQRANLVEIKDDNIHFLPKLKLEHDFHDVRMENPICVYANECAPVGGIKTAIHRALNHKQELTLDHWAQYFFEDEVHAYRQAKERFSAPAYEEINIQQTATADASPFYLAPVGEKVKKASVLLVHGFLASPAEMIGLGHQLAEEGYWVYGPRLEGHGTSPCDLRDRGWQDWMRSLKLGYDLLSMRSEKVIIVGFSTGGALTLRFAAEHDPKLAGICAISTPLRFANPNLMFVPLIHHANRLAKWLAAQEGILPYIINESEHPDINYKHIPIRALHELRLLVDDMEQNLYRVKCPTRLIQGDQEKVVKPESARLIRAEMAGTTPELVMVASTRHGIVTEDIGGTRQHIIDFVNRIERNL</sequence>
<dbReference type="PANTHER" id="PTHR11614">
    <property type="entry name" value="PHOSPHOLIPASE-RELATED"/>
    <property type="match status" value="1"/>
</dbReference>
<feature type="domain" description="Serine aminopeptidase S33" evidence="1">
    <location>
        <begin position="520"/>
        <end position="741"/>
    </location>
</feature>
<proteinExistence type="predicted"/>
<dbReference type="InterPro" id="IPR051044">
    <property type="entry name" value="MAG_DAG_Lipase"/>
</dbReference>
<accession>A0A917BM43</accession>
<dbReference type="Gene3D" id="3.40.50.1820">
    <property type="entry name" value="alpha/beta hydrolase"/>
    <property type="match status" value="1"/>
</dbReference>
<comment type="caution">
    <text evidence="2">The sequence shown here is derived from an EMBL/GenBank/DDBJ whole genome shotgun (WGS) entry which is preliminary data.</text>
</comment>
<dbReference type="SUPFAM" id="SSF53474">
    <property type="entry name" value="alpha/beta-Hydrolases"/>
    <property type="match status" value="1"/>
</dbReference>
<evidence type="ECO:0000313" key="3">
    <source>
        <dbReference type="Proteomes" id="UP000632498"/>
    </source>
</evidence>
<protein>
    <recommendedName>
        <fullName evidence="1">Serine aminopeptidase S33 domain-containing protein</fullName>
    </recommendedName>
</protein>
<evidence type="ECO:0000313" key="2">
    <source>
        <dbReference type="EMBL" id="GGF51162.1"/>
    </source>
</evidence>
<keyword evidence="3" id="KW-1185">Reference proteome</keyword>
<name>A0A917BM43_9PROT</name>
<organism evidence="2 3">
    <name type="scientific">Terasakiella brassicae</name>
    <dbReference type="NCBI Taxonomy" id="1634917"/>
    <lineage>
        <taxon>Bacteria</taxon>
        <taxon>Pseudomonadati</taxon>
        <taxon>Pseudomonadota</taxon>
        <taxon>Alphaproteobacteria</taxon>
        <taxon>Rhodospirillales</taxon>
        <taxon>Terasakiellaceae</taxon>
        <taxon>Terasakiella</taxon>
    </lineage>
</organism>
<dbReference type="EMBL" id="BMHV01000001">
    <property type="protein sequence ID" value="GGF51162.1"/>
    <property type="molecule type" value="Genomic_DNA"/>
</dbReference>
<evidence type="ECO:0000259" key="1">
    <source>
        <dbReference type="Pfam" id="PF12146"/>
    </source>
</evidence>
<dbReference type="Pfam" id="PF12146">
    <property type="entry name" value="Hydrolase_4"/>
    <property type="match status" value="1"/>
</dbReference>